<name>A0ABD0LYS7_9CAEN</name>
<organism evidence="1 2">
    <name type="scientific">Batillaria attramentaria</name>
    <dbReference type="NCBI Taxonomy" id="370345"/>
    <lineage>
        <taxon>Eukaryota</taxon>
        <taxon>Metazoa</taxon>
        <taxon>Spiralia</taxon>
        <taxon>Lophotrochozoa</taxon>
        <taxon>Mollusca</taxon>
        <taxon>Gastropoda</taxon>
        <taxon>Caenogastropoda</taxon>
        <taxon>Sorbeoconcha</taxon>
        <taxon>Cerithioidea</taxon>
        <taxon>Batillariidae</taxon>
        <taxon>Batillaria</taxon>
    </lineage>
</organism>
<dbReference type="AlphaFoldDB" id="A0ABD0LYS7"/>
<accession>A0ABD0LYS7</accession>
<protein>
    <submittedName>
        <fullName evidence="1">Uncharacterized protein</fullName>
    </submittedName>
</protein>
<proteinExistence type="predicted"/>
<sequence length="141" mass="15267">ISPPFWLAPVTIRTEPLPRDLALPGAARAVPELCAWGAWFLLPVLIKARHVQHAPPQTRCHTATSTNSDQGEVFILADPNASTLCQTTDIEPTGRPAMHIPVGAKFAWKTGLMRKDISLHIAPDQEVYLAFNSGDNAPASP</sequence>
<comment type="caution">
    <text evidence="1">The sequence shown here is derived from an EMBL/GenBank/DDBJ whole genome shotgun (WGS) entry which is preliminary data.</text>
</comment>
<gene>
    <name evidence="1" type="ORF">BaRGS_00004078</name>
</gene>
<evidence type="ECO:0000313" key="1">
    <source>
        <dbReference type="EMBL" id="KAK7504592.1"/>
    </source>
</evidence>
<reference evidence="1 2" key="1">
    <citation type="journal article" date="2023" name="Sci. Data">
        <title>Genome assembly of the Korean intertidal mud-creeper Batillaria attramentaria.</title>
        <authorList>
            <person name="Patra A.K."/>
            <person name="Ho P.T."/>
            <person name="Jun S."/>
            <person name="Lee S.J."/>
            <person name="Kim Y."/>
            <person name="Won Y.J."/>
        </authorList>
    </citation>
    <scope>NUCLEOTIDE SEQUENCE [LARGE SCALE GENOMIC DNA]</scope>
    <source>
        <strain evidence="1">Wonlab-2016</strain>
    </source>
</reference>
<dbReference type="Proteomes" id="UP001519460">
    <property type="component" value="Unassembled WGS sequence"/>
</dbReference>
<feature type="non-terminal residue" evidence="1">
    <location>
        <position position="1"/>
    </location>
</feature>
<dbReference type="EMBL" id="JACVVK020000014">
    <property type="protein sequence ID" value="KAK7504592.1"/>
    <property type="molecule type" value="Genomic_DNA"/>
</dbReference>
<keyword evidence="2" id="KW-1185">Reference proteome</keyword>
<evidence type="ECO:0000313" key="2">
    <source>
        <dbReference type="Proteomes" id="UP001519460"/>
    </source>
</evidence>